<gene>
    <name evidence="4" type="ORF">H8B06_08155</name>
</gene>
<feature type="domain" description="Response regulatory" evidence="3">
    <location>
        <begin position="5"/>
        <end position="121"/>
    </location>
</feature>
<accession>A0ABR7YNC8</accession>
<comment type="caution">
    <text evidence="4">The sequence shown here is derived from an EMBL/GenBank/DDBJ whole genome shotgun (WGS) entry which is preliminary data.</text>
</comment>
<evidence type="ECO:0000259" key="3">
    <source>
        <dbReference type="PROSITE" id="PS50110"/>
    </source>
</evidence>
<keyword evidence="1 2" id="KW-0597">Phosphoprotein</keyword>
<evidence type="ECO:0000313" key="5">
    <source>
        <dbReference type="Proteomes" id="UP000602759"/>
    </source>
</evidence>
<keyword evidence="5" id="KW-1185">Reference proteome</keyword>
<dbReference type="InterPro" id="IPR001789">
    <property type="entry name" value="Sig_transdc_resp-reg_receiver"/>
</dbReference>
<dbReference type="PANTHER" id="PTHR44591:SF3">
    <property type="entry name" value="RESPONSE REGULATORY DOMAIN-CONTAINING PROTEIN"/>
    <property type="match status" value="1"/>
</dbReference>
<dbReference type="InterPro" id="IPR011006">
    <property type="entry name" value="CheY-like_superfamily"/>
</dbReference>
<evidence type="ECO:0000256" key="2">
    <source>
        <dbReference type="PROSITE-ProRule" id="PRU00169"/>
    </source>
</evidence>
<reference evidence="4 5" key="1">
    <citation type="submission" date="2020-08" db="EMBL/GenBank/DDBJ databases">
        <title>Sphingobacterium sp. DN00404 isolated from aquaculture water.</title>
        <authorList>
            <person name="Zhang M."/>
        </authorList>
    </citation>
    <scope>NUCLEOTIDE SEQUENCE [LARGE SCALE GENOMIC DNA]</scope>
    <source>
        <strain evidence="4 5">DN00404</strain>
    </source>
</reference>
<dbReference type="RefSeq" id="WP_190993790.1">
    <property type="nucleotide sequence ID" value="NZ_JACOIK010000005.1"/>
</dbReference>
<protein>
    <submittedName>
        <fullName evidence="4">Response regulator</fullName>
    </submittedName>
</protein>
<organism evidence="4 5">
    <name type="scientific">Sphingobacterium micropteri</name>
    <dbReference type="NCBI Taxonomy" id="2763501"/>
    <lineage>
        <taxon>Bacteria</taxon>
        <taxon>Pseudomonadati</taxon>
        <taxon>Bacteroidota</taxon>
        <taxon>Sphingobacteriia</taxon>
        <taxon>Sphingobacteriales</taxon>
        <taxon>Sphingobacteriaceae</taxon>
        <taxon>Sphingobacterium</taxon>
    </lineage>
</organism>
<proteinExistence type="predicted"/>
<evidence type="ECO:0000256" key="1">
    <source>
        <dbReference type="ARBA" id="ARBA00022553"/>
    </source>
</evidence>
<dbReference type="SMART" id="SM00448">
    <property type="entry name" value="REC"/>
    <property type="match status" value="1"/>
</dbReference>
<dbReference type="PROSITE" id="PS50110">
    <property type="entry name" value="RESPONSE_REGULATORY"/>
    <property type="match status" value="1"/>
</dbReference>
<dbReference type="Pfam" id="PF00072">
    <property type="entry name" value="Response_reg"/>
    <property type="match status" value="1"/>
</dbReference>
<evidence type="ECO:0000313" key="4">
    <source>
        <dbReference type="EMBL" id="MBD1432792.1"/>
    </source>
</evidence>
<sequence>MGKKKILVIDDKEAIGKLIALCLGSDYEFKYFSNALAGINWLQSGNTVDLILSDYTMPELNGYEFLVMLKQNEFLKDIPVVFLSGEEHSTTRIKLLESGAEDFILKPFNPLELKIRIKKVLK</sequence>
<dbReference type="InterPro" id="IPR050595">
    <property type="entry name" value="Bact_response_regulator"/>
</dbReference>
<dbReference type="SUPFAM" id="SSF52172">
    <property type="entry name" value="CheY-like"/>
    <property type="match status" value="1"/>
</dbReference>
<feature type="modified residue" description="4-aspartylphosphate" evidence="2">
    <location>
        <position position="54"/>
    </location>
</feature>
<dbReference type="PANTHER" id="PTHR44591">
    <property type="entry name" value="STRESS RESPONSE REGULATOR PROTEIN 1"/>
    <property type="match status" value="1"/>
</dbReference>
<dbReference type="Gene3D" id="3.40.50.2300">
    <property type="match status" value="1"/>
</dbReference>
<name>A0ABR7YNC8_9SPHI</name>
<dbReference type="Proteomes" id="UP000602759">
    <property type="component" value="Unassembled WGS sequence"/>
</dbReference>
<dbReference type="EMBL" id="JACOIK010000005">
    <property type="protein sequence ID" value="MBD1432792.1"/>
    <property type="molecule type" value="Genomic_DNA"/>
</dbReference>